<evidence type="ECO:0000256" key="5">
    <source>
        <dbReference type="ARBA" id="ARBA00022801"/>
    </source>
</evidence>
<dbReference type="Gene3D" id="1.10.486.10">
    <property type="entry name" value="PCRA, domain 4"/>
    <property type="match status" value="1"/>
</dbReference>
<comment type="catalytic activity">
    <reaction evidence="13 15">
        <text>Couples ATP hydrolysis with the unwinding of duplex DNA by translocating in the 3'-5' direction.</text>
        <dbReference type="EC" id="5.6.2.4"/>
    </reaction>
</comment>
<evidence type="ECO:0000256" key="1">
    <source>
        <dbReference type="ARBA" id="ARBA00022722"/>
    </source>
</evidence>
<accession>A0A5C8Z2D6</accession>
<evidence type="ECO:0000313" key="19">
    <source>
        <dbReference type="EMBL" id="TXR51373.1"/>
    </source>
</evidence>
<keyword evidence="10 15" id="KW-0238">DNA-binding</keyword>
<evidence type="ECO:0000256" key="11">
    <source>
        <dbReference type="ARBA" id="ARBA00023204"/>
    </source>
</evidence>
<dbReference type="CDD" id="cd22352">
    <property type="entry name" value="RecB_C-like"/>
    <property type="match status" value="1"/>
</dbReference>
<dbReference type="GO" id="GO:0043138">
    <property type="term" value="F:3'-5' DNA helicase activity"/>
    <property type="evidence" value="ECO:0007669"/>
    <property type="project" value="UniProtKB-UniRule"/>
</dbReference>
<comment type="similarity">
    <text evidence="15">Belongs to the helicase family. UvrD subfamily.</text>
</comment>
<keyword evidence="11 15" id="KW-0234">DNA repair</keyword>
<evidence type="ECO:0000256" key="12">
    <source>
        <dbReference type="ARBA" id="ARBA00023235"/>
    </source>
</evidence>
<evidence type="ECO:0000313" key="20">
    <source>
        <dbReference type="Proteomes" id="UP000321764"/>
    </source>
</evidence>
<dbReference type="GO" id="GO:0003677">
    <property type="term" value="F:DNA binding"/>
    <property type="evidence" value="ECO:0007669"/>
    <property type="project" value="UniProtKB-UniRule"/>
</dbReference>
<keyword evidence="9 15" id="KW-0460">Magnesium</keyword>
<proteinExistence type="inferred from homology"/>
<comment type="cofactor">
    <cofactor evidence="15">
        <name>Mg(2+)</name>
        <dbReference type="ChEBI" id="CHEBI:18420"/>
    </cofactor>
    <text evidence="15">Binds 1 Mg(2+) ion per subunit.</text>
</comment>
<dbReference type="InterPro" id="IPR011604">
    <property type="entry name" value="PDDEXK-like_dom_sf"/>
</dbReference>
<evidence type="ECO:0000256" key="4">
    <source>
        <dbReference type="ARBA" id="ARBA00022763"/>
    </source>
</evidence>
<keyword evidence="4 15" id="KW-0227">DNA damage</keyword>
<dbReference type="InterPro" id="IPR000212">
    <property type="entry name" value="DNA_helicase_UvrD/REP"/>
</dbReference>
<keyword evidence="12 15" id="KW-0413">Isomerase</keyword>
<evidence type="ECO:0000256" key="16">
    <source>
        <dbReference type="PROSITE-ProRule" id="PRU00560"/>
    </source>
</evidence>
<dbReference type="Gene3D" id="3.40.50.300">
    <property type="entry name" value="P-loop containing nucleotide triphosphate hydrolases"/>
    <property type="match status" value="2"/>
</dbReference>
<dbReference type="SUPFAM" id="SSF52980">
    <property type="entry name" value="Restriction endonuclease-like"/>
    <property type="match status" value="1"/>
</dbReference>
<reference evidence="19 20" key="1">
    <citation type="submission" date="2019-07" db="EMBL/GenBank/DDBJ databases">
        <title>Reinekea sp. strain SSH23 genome sequencing and assembly.</title>
        <authorList>
            <person name="Kim I."/>
        </authorList>
    </citation>
    <scope>NUCLEOTIDE SEQUENCE [LARGE SCALE GENOMIC DNA]</scope>
    <source>
        <strain evidence="19 20">SSH23</strain>
    </source>
</reference>
<evidence type="ECO:0000256" key="6">
    <source>
        <dbReference type="ARBA" id="ARBA00022806"/>
    </source>
</evidence>
<dbReference type="NCBIfam" id="TIGR00609">
    <property type="entry name" value="recB"/>
    <property type="match status" value="1"/>
</dbReference>
<feature type="binding site" evidence="16">
    <location>
        <begin position="19"/>
        <end position="26"/>
    </location>
    <ligand>
        <name>ATP</name>
        <dbReference type="ChEBI" id="CHEBI:30616"/>
    </ligand>
</feature>
<keyword evidence="6 15" id="KW-0347">Helicase</keyword>
<dbReference type="Gene3D" id="1.10.3170.10">
    <property type="entry name" value="Recbcd, chain B, domain 2"/>
    <property type="match status" value="1"/>
</dbReference>
<comment type="catalytic activity">
    <reaction evidence="14 15">
        <text>ATP + H2O = ADP + phosphate + H(+)</text>
        <dbReference type="Rhea" id="RHEA:13065"/>
        <dbReference type="ChEBI" id="CHEBI:15377"/>
        <dbReference type="ChEBI" id="CHEBI:15378"/>
        <dbReference type="ChEBI" id="CHEBI:30616"/>
        <dbReference type="ChEBI" id="CHEBI:43474"/>
        <dbReference type="ChEBI" id="CHEBI:456216"/>
        <dbReference type="EC" id="5.6.2.4"/>
    </reaction>
</comment>
<feature type="active site" description="For nuclease activity" evidence="15">
    <location>
        <position position="1030"/>
    </location>
</feature>
<feature type="domain" description="UvrD-like helicase C-terminal" evidence="18">
    <location>
        <begin position="450"/>
        <end position="713"/>
    </location>
</feature>
<evidence type="ECO:0000256" key="3">
    <source>
        <dbReference type="ARBA" id="ARBA00022741"/>
    </source>
</evidence>
<dbReference type="GO" id="GO:0005524">
    <property type="term" value="F:ATP binding"/>
    <property type="evidence" value="ECO:0007669"/>
    <property type="project" value="UniProtKB-UniRule"/>
</dbReference>
<feature type="binding site" evidence="15">
    <location>
        <position position="1017"/>
    </location>
    <ligand>
        <name>Mg(2+)</name>
        <dbReference type="ChEBI" id="CHEBI:18420"/>
    </ligand>
</feature>
<dbReference type="AlphaFoldDB" id="A0A5C8Z2D6"/>
<protein>
    <recommendedName>
        <fullName evidence="15">RecBCD enzyme subunit RecB</fullName>
        <ecNumber evidence="15">3.1.11.5</ecNumber>
        <ecNumber evidence="15">5.6.2.4</ecNumber>
    </recommendedName>
    <alternativeName>
        <fullName evidence="15">DNA 3'-5' helicase subunit RecB</fullName>
    </alternativeName>
    <alternativeName>
        <fullName evidence="15">Exonuclease V subunit RecB</fullName>
        <shortName evidence="15">ExoV subunit RecB</shortName>
    </alternativeName>
    <alternativeName>
        <fullName evidence="15">Helicase/nuclease RecBCD subunit RecB</fullName>
    </alternativeName>
</protein>
<keyword evidence="20" id="KW-1185">Reference proteome</keyword>
<dbReference type="Pfam" id="PF00580">
    <property type="entry name" value="UvrD-helicase"/>
    <property type="match status" value="1"/>
</dbReference>
<dbReference type="PANTHER" id="PTHR11070">
    <property type="entry name" value="UVRD / RECB / PCRA DNA HELICASE FAMILY MEMBER"/>
    <property type="match status" value="1"/>
</dbReference>
<gene>
    <name evidence="15 19" type="primary">recB</name>
    <name evidence="19" type="ORF">FME95_12650</name>
</gene>
<comment type="domain">
    <text evidence="15">The N-terminal DNA-binding domain is a ssDNA-dependent ATPase and has ATP-dependent 3'-5' helicase function. This domain interacts with RecC.</text>
</comment>
<comment type="function">
    <text evidence="15">A helicase/nuclease that prepares dsDNA breaks (DSB) for recombinational DNA repair. Binds to DSBs and unwinds DNA via a highly rapid and processive ATP-dependent bidirectional helicase activity. Unwinds dsDNA until it encounters a Chi (crossover hotspot instigator) sequence from the 3' direction. Cuts ssDNA a few nucleotides 3' to the Chi site. The properties and activities of the enzyme are changed at Chi. The Chi-altered holoenzyme produces a long 3'-ssDNA overhang and facilitates RecA-binding to the ssDNA for homologous DNA recombination and repair. Holoenzyme degrades any linearized DNA that is unable to undergo homologous recombination. In the holoenzyme this subunit contributes ATPase, 3'-5' helicase, exonuclease activity and loads RecA onto ssDNA.</text>
</comment>
<keyword evidence="1 15" id="KW-0540">Nuclease</keyword>
<evidence type="ECO:0000256" key="7">
    <source>
        <dbReference type="ARBA" id="ARBA00022839"/>
    </source>
</evidence>
<evidence type="ECO:0000259" key="17">
    <source>
        <dbReference type="PROSITE" id="PS51198"/>
    </source>
</evidence>
<comment type="caution">
    <text evidence="19">The sequence shown here is derived from an EMBL/GenBank/DDBJ whole genome shotgun (WGS) entry which is preliminary data.</text>
</comment>
<evidence type="ECO:0000256" key="8">
    <source>
        <dbReference type="ARBA" id="ARBA00022840"/>
    </source>
</evidence>
<dbReference type="EC" id="5.6.2.4" evidence="15"/>
<dbReference type="EC" id="3.1.11.5" evidence="15"/>
<feature type="region of interest" description="DNA-binding and helicase activity, interacts with RecC" evidence="15">
    <location>
        <begin position="1"/>
        <end position="831"/>
    </location>
</feature>
<keyword evidence="7 15" id="KW-0269">Exonuclease</keyword>
<dbReference type="GO" id="GO:0009338">
    <property type="term" value="C:exodeoxyribonuclease V complex"/>
    <property type="evidence" value="ECO:0007669"/>
    <property type="project" value="TreeGrafter"/>
</dbReference>
<dbReference type="GO" id="GO:0005829">
    <property type="term" value="C:cytosol"/>
    <property type="evidence" value="ECO:0007669"/>
    <property type="project" value="TreeGrafter"/>
</dbReference>
<evidence type="ECO:0000259" key="18">
    <source>
        <dbReference type="PROSITE" id="PS51217"/>
    </source>
</evidence>
<dbReference type="GO" id="GO:0016887">
    <property type="term" value="F:ATP hydrolysis activity"/>
    <property type="evidence" value="ECO:0007669"/>
    <property type="project" value="RHEA"/>
</dbReference>
<feature type="region of interest" description="Nuclease activity, interacts with RecD and RecA" evidence="15">
    <location>
        <begin position="855"/>
        <end position="1128"/>
    </location>
</feature>
<organism evidence="19 20">
    <name type="scientific">Reinekea thalattae</name>
    <dbReference type="NCBI Taxonomy" id="2593301"/>
    <lineage>
        <taxon>Bacteria</taxon>
        <taxon>Pseudomonadati</taxon>
        <taxon>Pseudomonadota</taxon>
        <taxon>Gammaproteobacteria</taxon>
        <taxon>Oceanospirillales</taxon>
        <taxon>Saccharospirillaceae</taxon>
        <taxon>Reinekea</taxon>
    </lineage>
</organism>
<keyword evidence="2 15" id="KW-0479">Metal-binding</keyword>
<sequence length="1128" mass="129092">MKPLDITALPLTGSHLIEASAGTGKTYNILRLYLRLLLEKNLSVQEILVMTFTNAATAELRSRLSEFLRDTRQHWLQSEEATVVQLRQTLSAEQADFKLRQAILHLDEASIFTIHGFCKRALAEQAFLSGASFNLNLDGDSDDILLQAAEDFYRHNIDQIDFAQLHDAWPTPENFVAHWRIALTTSDDIEKPQLQAIEPKWQQFLQHWPEEKKAFIKLNVETKRINAGRLANNIEDLELINTAVAENDWQCLNNLSQDIIKRCFDGKAKEASLSSSREFISALKQQQKAALICAALEGVEFIRQRAASEKARLDQLDFNDLISQLKHSLFSSQGDALASALQQSYPAVLVDEFQDTDPDQYAILDKIYPASSEAFMCLIGDPKQAIYSFRGGDVFAYLKAKQQAKHHWSMNTNYRSSQAVVEGYNRIFLADEEQHNSRTFGFDIDYRKVDAALGSANFSDSNERSAVQWVNIEPEEMPSRGLNKAFCGSIARWCAQEIIHLLTEVNVQPAEATGEPANAIKPGDIALLVRSHSEAQLLQGALSEAGLASVFLSARDNVFNSHEAGQLHQLLQGIWHYQDDRLFVSALASHWLQLSVSQLDQLQTNEQHWATWLTRFEQWRNQWQTKGLMSMLLSVLQYGQYPFSTDSQRQLTNMLHLAELLQKESTRLREPEALLHWFAQTIQQDNRATDETSLRLDSDDDLIKIVTMHGSKGLEYPIVFLPFVSFYSQSNKTPALLRYHDRSSFQAKQSYLHSDEVIRLAAEEEAAERVRLFYVAATRAKLRLYICAANFSSFKQSSLGQTLKLNGFIKEQFPLVEPLSWLTIAETDIGQQRWQTDASQAEISVATFQGHIERDWWLSSFSSLTRNLKHNYHDQPDRDPQPVDVVELPSNELRFRLAKGAEAGNLLHDTLEQLDFNQPNFELAYQQCQTRYSSLTETFSEAELRQWLEQILHAPLPQGGKLADLSWQTTLREAEFYFPMAGGESKPLAEFIRQRRQADFQLPGHSHLKGMMHGFIDLIFQHQGRFYIADYKSNYLGSRVDDYVASQVLQNIYHSNYDVQYFIYCLALHRYLKNRLPNYQPEQHFGGVYYFYLRGMNTENSQGIYHRTVSAEELNRLDAIFSKPTELA</sequence>
<keyword evidence="5 15" id="KW-0378">Hydrolase</keyword>
<dbReference type="PROSITE" id="PS51198">
    <property type="entry name" value="UVRD_HELICASE_ATP_BIND"/>
    <property type="match status" value="1"/>
</dbReference>
<dbReference type="SUPFAM" id="SSF52540">
    <property type="entry name" value="P-loop containing nucleoside triphosphate hydrolases"/>
    <property type="match status" value="1"/>
</dbReference>
<name>A0A5C8Z2D6_9GAMM</name>
<evidence type="ECO:0000256" key="13">
    <source>
        <dbReference type="ARBA" id="ARBA00034617"/>
    </source>
</evidence>
<dbReference type="InterPro" id="IPR014017">
    <property type="entry name" value="DNA_helicase_UvrD-like_C"/>
</dbReference>
<dbReference type="InterPro" id="IPR027417">
    <property type="entry name" value="P-loop_NTPase"/>
</dbReference>
<evidence type="ECO:0000256" key="9">
    <source>
        <dbReference type="ARBA" id="ARBA00022842"/>
    </source>
</evidence>
<dbReference type="InterPro" id="IPR038726">
    <property type="entry name" value="PDDEXK_AddAB-type"/>
</dbReference>
<dbReference type="InterPro" id="IPR011335">
    <property type="entry name" value="Restrct_endonuc-II-like"/>
</dbReference>
<feature type="binding site" evidence="15">
    <location>
        <position position="1030"/>
    </location>
    <ligand>
        <name>Mg(2+)</name>
        <dbReference type="ChEBI" id="CHEBI:18420"/>
    </ligand>
</feature>
<dbReference type="InterPro" id="IPR014016">
    <property type="entry name" value="UvrD-like_ATP-bd"/>
</dbReference>
<evidence type="ECO:0000256" key="14">
    <source>
        <dbReference type="ARBA" id="ARBA00048988"/>
    </source>
</evidence>
<dbReference type="RefSeq" id="WP_147714868.1">
    <property type="nucleotide sequence ID" value="NZ_VKAD01000003.1"/>
</dbReference>
<dbReference type="EMBL" id="VKAD01000003">
    <property type="protein sequence ID" value="TXR51373.1"/>
    <property type="molecule type" value="Genomic_DNA"/>
</dbReference>
<dbReference type="OrthoDB" id="9810135at2"/>
<dbReference type="Pfam" id="PF12705">
    <property type="entry name" value="PDDEXK_1"/>
    <property type="match status" value="1"/>
</dbReference>
<evidence type="ECO:0000256" key="2">
    <source>
        <dbReference type="ARBA" id="ARBA00022723"/>
    </source>
</evidence>
<dbReference type="HAMAP" id="MF_01485">
    <property type="entry name" value="RecB"/>
    <property type="match status" value="1"/>
</dbReference>
<feature type="binding site" evidence="15">
    <location>
        <position position="908"/>
    </location>
    <ligand>
        <name>Mg(2+)</name>
        <dbReference type="ChEBI" id="CHEBI:18420"/>
    </ligand>
</feature>
<dbReference type="Proteomes" id="UP000321764">
    <property type="component" value="Unassembled WGS sequence"/>
</dbReference>
<dbReference type="PANTHER" id="PTHR11070:SF23">
    <property type="entry name" value="RECBCD ENZYME SUBUNIT RECB"/>
    <property type="match status" value="1"/>
</dbReference>
<dbReference type="PROSITE" id="PS51217">
    <property type="entry name" value="UVRD_HELICASE_CTER"/>
    <property type="match status" value="1"/>
</dbReference>
<feature type="domain" description="UvrD-like helicase ATP-binding" evidence="17">
    <location>
        <begin position="1"/>
        <end position="417"/>
    </location>
</feature>
<dbReference type="GO" id="GO:0008854">
    <property type="term" value="F:exodeoxyribonuclease V activity"/>
    <property type="evidence" value="ECO:0007669"/>
    <property type="project" value="UniProtKB-EC"/>
</dbReference>
<dbReference type="GO" id="GO:0000287">
    <property type="term" value="F:magnesium ion binding"/>
    <property type="evidence" value="ECO:0007669"/>
    <property type="project" value="UniProtKB-UniRule"/>
</dbReference>
<comment type="catalytic activity">
    <reaction evidence="15">
        <text>Exonucleolytic cleavage (in the presence of ATP) in either 5'- to 3'- or 3'- to 5'-direction to yield 5'-phosphooligonucleotides.</text>
        <dbReference type="EC" id="3.1.11.5"/>
    </reaction>
</comment>
<keyword evidence="3 15" id="KW-0547">Nucleotide-binding</keyword>
<comment type="miscellaneous">
    <text evidence="15">In the RecBCD complex, RecB has a slow 3'-5' helicase, an exonuclease activity and loads RecA onto ssDNA, RecD has a fast 5'-3' helicase activity, while RecC stimulates the ATPase and processivity of the RecB helicase and contributes to recognition of the Chi site.</text>
</comment>
<dbReference type="InterPro" id="IPR004586">
    <property type="entry name" value="RecB"/>
</dbReference>
<comment type="domain">
    <text evidence="15">The C-terminal domain has nuclease activity and interacts with RecD. It interacts with RecA, facilitating its loading onto ssDNA.</text>
</comment>
<evidence type="ECO:0000256" key="10">
    <source>
        <dbReference type="ARBA" id="ARBA00023125"/>
    </source>
</evidence>
<dbReference type="GO" id="GO:0000724">
    <property type="term" value="P:double-strand break repair via homologous recombination"/>
    <property type="evidence" value="ECO:0007669"/>
    <property type="project" value="UniProtKB-UniRule"/>
</dbReference>
<keyword evidence="8 15" id="KW-0067">ATP-binding</keyword>
<comment type="subunit">
    <text evidence="15">Heterotrimer of RecB, RecC and RecD. All subunits contribute to DNA-binding. Interacts with RecA.</text>
</comment>
<evidence type="ECO:0000256" key="15">
    <source>
        <dbReference type="HAMAP-Rule" id="MF_01485"/>
    </source>
</evidence>
<dbReference type="Pfam" id="PF13361">
    <property type="entry name" value="UvrD_C"/>
    <property type="match status" value="1"/>
</dbReference>
<dbReference type="Gene3D" id="3.90.320.10">
    <property type="match status" value="1"/>
</dbReference>